<dbReference type="GO" id="GO:0008270">
    <property type="term" value="F:zinc ion binding"/>
    <property type="evidence" value="ECO:0007669"/>
    <property type="project" value="InterPro"/>
</dbReference>
<feature type="compositionally biased region" description="Low complexity" evidence="1">
    <location>
        <begin position="250"/>
        <end position="259"/>
    </location>
</feature>
<dbReference type="GO" id="GO:0003676">
    <property type="term" value="F:nucleic acid binding"/>
    <property type="evidence" value="ECO:0007669"/>
    <property type="project" value="InterPro"/>
</dbReference>
<name>A0A6L2J429_TANCI</name>
<feature type="region of interest" description="Disordered" evidence="1">
    <location>
        <begin position="250"/>
        <end position="277"/>
    </location>
</feature>
<protein>
    <recommendedName>
        <fullName evidence="3">CCHC-type domain-containing protein</fullName>
    </recommendedName>
</protein>
<evidence type="ECO:0000256" key="1">
    <source>
        <dbReference type="SAM" id="MobiDB-lite"/>
    </source>
</evidence>
<evidence type="ECO:0008006" key="3">
    <source>
        <dbReference type="Google" id="ProtNLM"/>
    </source>
</evidence>
<sequence>PNTPFTGGDGVVYHDGCRGDGDEGCHGVAAGGGDDGCGGVTAMATVGGDGSEMARCGGSGRSEWSSGLWRRLWVRRSLAGKGGQKIWGRRKNENVDYHSSGRLCSVSFLEYLKLYFFEYEYVVVKSTRHGLDTATIRKPASLGFRSCTSHSRYWSISKQAIRQMHNNIMAAGSRDRLPILAMGRYAQWRSRFLRYIDTGPNSDALRKCILEGPYTFSTVVVLTVPATKNSPAVPEHTTYFKMFYKPTNNNLRTSSNSRNKNVDTTPRYKNDNQSRQFGSQRTVNVVGARENVGSPVVHQTGIQCFNCKEFGYFAKVCRNPKRVIDFAYHKEKMLLYKQAEKGVPLQAEKSDWLADTDEEIDEQELEAHYSYMAKIQEVPTTD</sequence>
<comment type="caution">
    <text evidence="2">The sequence shown here is derived from an EMBL/GenBank/DDBJ whole genome shotgun (WGS) entry which is preliminary data.</text>
</comment>
<feature type="non-terminal residue" evidence="2">
    <location>
        <position position="1"/>
    </location>
</feature>
<dbReference type="SUPFAM" id="SSF57756">
    <property type="entry name" value="Retrovirus zinc finger-like domains"/>
    <property type="match status" value="1"/>
</dbReference>
<evidence type="ECO:0000313" key="2">
    <source>
        <dbReference type="EMBL" id="GEU31512.1"/>
    </source>
</evidence>
<proteinExistence type="predicted"/>
<accession>A0A6L2J429</accession>
<gene>
    <name evidence="2" type="ORF">Tci_003490</name>
</gene>
<reference evidence="2" key="1">
    <citation type="journal article" date="2019" name="Sci. Rep.">
        <title>Draft genome of Tanacetum cinerariifolium, the natural source of mosquito coil.</title>
        <authorList>
            <person name="Yamashiro T."/>
            <person name="Shiraishi A."/>
            <person name="Satake H."/>
            <person name="Nakayama K."/>
        </authorList>
    </citation>
    <scope>NUCLEOTIDE SEQUENCE</scope>
</reference>
<organism evidence="2">
    <name type="scientific">Tanacetum cinerariifolium</name>
    <name type="common">Dalmatian daisy</name>
    <name type="synonym">Chrysanthemum cinerariifolium</name>
    <dbReference type="NCBI Taxonomy" id="118510"/>
    <lineage>
        <taxon>Eukaryota</taxon>
        <taxon>Viridiplantae</taxon>
        <taxon>Streptophyta</taxon>
        <taxon>Embryophyta</taxon>
        <taxon>Tracheophyta</taxon>
        <taxon>Spermatophyta</taxon>
        <taxon>Magnoliopsida</taxon>
        <taxon>eudicotyledons</taxon>
        <taxon>Gunneridae</taxon>
        <taxon>Pentapetalae</taxon>
        <taxon>asterids</taxon>
        <taxon>campanulids</taxon>
        <taxon>Asterales</taxon>
        <taxon>Asteraceae</taxon>
        <taxon>Asteroideae</taxon>
        <taxon>Anthemideae</taxon>
        <taxon>Anthemidinae</taxon>
        <taxon>Tanacetum</taxon>
    </lineage>
</organism>
<dbReference type="Gene3D" id="4.10.60.10">
    <property type="entry name" value="Zinc finger, CCHC-type"/>
    <property type="match status" value="1"/>
</dbReference>
<dbReference type="InterPro" id="IPR036875">
    <property type="entry name" value="Znf_CCHC_sf"/>
</dbReference>
<dbReference type="AlphaFoldDB" id="A0A6L2J429"/>
<dbReference type="EMBL" id="BKCJ010000258">
    <property type="protein sequence ID" value="GEU31512.1"/>
    <property type="molecule type" value="Genomic_DNA"/>
</dbReference>